<dbReference type="Proteomes" id="UP000284168">
    <property type="component" value="Unassembled WGS sequence"/>
</dbReference>
<evidence type="ECO:0000256" key="3">
    <source>
        <dbReference type="SAM" id="Phobius"/>
    </source>
</evidence>
<evidence type="ECO:0000256" key="2">
    <source>
        <dbReference type="SAM" id="MobiDB-lite"/>
    </source>
</evidence>
<dbReference type="Gene3D" id="1.20.58.2200">
    <property type="match status" value="1"/>
</dbReference>
<dbReference type="InterPro" id="IPR057840">
    <property type="entry name" value="FimV_N"/>
</dbReference>
<dbReference type="EMBL" id="MOBN01000025">
    <property type="protein sequence ID" value="RON26942.1"/>
    <property type="molecule type" value="Genomic_DNA"/>
</dbReference>
<evidence type="ECO:0000313" key="5">
    <source>
        <dbReference type="EMBL" id="RON26942.1"/>
    </source>
</evidence>
<keyword evidence="3" id="KW-0812">Transmembrane</keyword>
<dbReference type="AlphaFoldDB" id="A0A423IN93"/>
<evidence type="ECO:0000259" key="4">
    <source>
        <dbReference type="Pfam" id="PF25800"/>
    </source>
</evidence>
<keyword evidence="3" id="KW-1133">Transmembrane helix</keyword>
<organism evidence="5 6">
    <name type="scientific">Pseudomonas lini</name>
    <dbReference type="NCBI Taxonomy" id="163011"/>
    <lineage>
        <taxon>Bacteria</taxon>
        <taxon>Pseudomonadati</taxon>
        <taxon>Pseudomonadota</taxon>
        <taxon>Gammaproteobacteria</taxon>
        <taxon>Pseudomonadales</taxon>
        <taxon>Pseudomonadaceae</taxon>
        <taxon>Pseudomonas</taxon>
    </lineage>
</organism>
<feature type="region of interest" description="Disordered" evidence="2">
    <location>
        <begin position="144"/>
        <end position="188"/>
    </location>
</feature>
<comment type="caution">
    <text evidence="5">The sequence shown here is derived from an EMBL/GenBank/DDBJ whole genome shotgun (WGS) entry which is preliminary data.</text>
</comment>
<name>A0A423IN93_9PSED</name>
<evidence type="ECO:0000256" key="1">
    <source>
        <dbReference type="SAM" id="Coils"/>
    </source>
</evidence>
<feature type="domain" description="FimV N-terminal" evidence="4">
    <location>
        <begin position="31"/>
        <end position="137"/>
    </location>
</feature>
<feature type="compositionally biased region" description="Low complexity" evidence="2">
    <location>
        <begin position="171"/>
        <end position="188"/>
    </location>
</feature>
<keyword evidence="1" id="KW-0175">Coiled coil</keyword>
<dbReference type="InterPro" id="IPR038440">
    <property type="entry name" value="FimV_C_sf"/>
</dbReference>
<dbReference type="NCBIfam" id="TIGR03504">
    <property type="entry name" value="FimV_Cterm"/>
    <property type="match status" value="1"/>
</dbReference>
<evidence type="ECO:0000313" key="6">
    <source>
        <dbReference type="Proteomes" id="UP000284168"/>
    </source>
</evidence>
<dbReference type="InterPro" id="IPR020011">
    <property type="entry name" value="FimV_C"/>
</dbReference>
<dbReference type="RefSeq" id="WP_123721233.1">
    <property type="nucleotide sequence ID" value="NZ_MOBN01000025.1"/>
</dbReference>
<protein>
    <submittedName>
        <fullName evidence="5">Peptidoglycan-binding protein LysM</fullName>
    </submittedName>
</protein>
<accession>A0A423IN93</accession>
<feature type="transmembrane region" description="Helical" evidence="3">
    <location>
        <begin position="269"/>
        <end position="288"/>
    </location>
</feature>
<feature type="region of interest" description="Disordered" evidence="2">
    <location>
        <begin position="470"/>
        <end position="493"/>
    </location>
</feature>
<reference evidence="5 6" key="1">
    <citation type="submission" date="2016-10" db="EMBL/GenBank/DDBJ databases">
        <title>Comparative genome analysis of multiple Pseudomonas spp. focuses on biocontrol and plant growth promoting traits.</title>
        <authorList>
            <person name="Tao X.-Y."/>
            <person name="Taylor C.G."/>
        </authorList>
    </citation>
    <scope>NUCLEOTIDE SEQUENCE [LARGE SCALE GENOMIC DNA]</scope>
    <source>
        <strain evidence="5 6">48C10</strain>
    </source>
</reference>
<feature type="region of interest" description="Disordered" evidence="2">
    <location>
        <begin position="295"/>
        <end position="336"/>
    </location>
</feature>
<keyword evidence="3" id="KW-0472">Membrane</keyword>
<sequence length="607" mass="65168">MLESWHVILRCCTRLLLVGGAVTYSALAPALGLGEITQHSALNQPFNADIALVDAGGLEEGELSVSLATADEFSRAGVERVFFLNDLKFTPILRGNRSLIRVTSSKPVKEPFLNFLVQLNQPNGRLLHEYTVLIDPPGSPGIVPVNDDPAPRPQSSAFPSVEPAVAPPPAAKAATPKPDVDKPAAATANDAVAEQLAASVLQNQQLQKTIDELNAKLQAQDEQIAGQKKQVIELQTQLAEVKQASLEPAVPQVTAPVPVVVEESEPTPWLLILGLLALVALVLLGVFIRRQRQQDQDQDQDQVQSEPLPVLPSRHEPVLSRATEPASPAPRPQPLAGAAEEIPAGDVLEGVGIYLAYGRLSEAAGLLRDALVREPQRTDLAVQLLEVLGKQGDVQAYDAQESSLRDAGFDAQQLQDIRARHPKLISAAPVVAAVAVAPPTPAIPEAAPSDEFQLNLDDLSMDSNWDLISPFENSSSSAKPSNEPEQVDDSGFTSNLHVLPDVFEMPEEPTLDEPELEWIAEPDAQSLDEAFLNEFSDPAQPLELEPLNAELMDLEPAGPSSAGKLEQAQTCIDDGDLDSAIELLNELLKEGDEPLKETARTLLAGIR</sequence>
<feature type="compositionally biased region" description="Polar residues" evidence="2">
    <location>
        <begin position="471"/>
        <end position="484"/>
    </location>
</feature>
<proteinExistence type="predicted"/>
<dbReference type="Pfam" id="PF25800">
    <property type="entry name" value="FimV_N"/>
    <property type="match status" value="1"/>
</dbReference>
<gene>
    <name evidence="5" type="ORF">BK663_12410</name>
</gene>
<feature type="coiled-coil region" evidence="1">
    <location>
        <begin position="196"/>
        <end position="244"/>
    </location>
</feature>